<dbReference type="PANTHER" id="PTHR24031">
    <property type="entry name" value="RNA HELICASE"/>
    <property type="match status" value="1"/>
</dbReference>
<feature type="coiled-coil region" evidence="9">
    <location>
        <begin position="500"/>
        <end position="527"/>
    </location>
</feature>
<dbReference type="PROSITE" id="PS51192">
    <property type="entry name" value="HELICASE_ATP_BIND_1"/>
    <property type="match status" value="1"/>
</dbReference>
<dbReference type="SMART" id="SM00487">
    <property type="entry name" value="DEXDc"/>
    <property type="match status" value="1"/>
</dbReference>
<gene>
    <name evidence="14" type="ORF">TrLO_g5827</name>
</gene>
<evidence type="ECO:0000256" key="6">
    <source>
        <dbReference type="PROSITE-ProRule" id="PRU00552"/>
    </source>
</evidence>
<dbReference type="PROSITE" id="PS51195">
    <property type="entry name" value="Q_MOTIF"/>
    <property type="match status" value="1"/>
</dbReference>
<feature type="compositionally biased region" description="Basic and acidic residues" evidence="10">
    <location>
        <begin position="658"/>
        <end position="680"/>
    </location>
</feature>
<dbReference type="AlphaFoldDB" id="A0A9W6ZFS3"/>
<keyword evidence="1 7" id="KW-0547">Nucleotide-binding</keyword>
<evidence type="ECO:0000256" key="3">
    <source>
        <dbReference type="ARBA" id="ARBA00022806"/>
    </source>
</evidence>
<dbReference type="GO" id="GO:0016787">
    <property type="term" value="F:hydrolase activity"/>
    <property type="evidence" value="ECO:0007669"/>
    <property type="project" value="UniProtKB-KW"/>
</dbReference>
<dbReference type="InterPro" id="IPR014014">
    <property type="entry name" value="RNA_helicase_DEAD_Q_motif"/>
</dbReference>
<dbReference type="InterPro" id="IPR001650">
    <property type="entry name" value="Helicase_C-like"/>
</dbReference>
<protein>
    <recommendedName>
        <fullName evidence="8">ATP-dependent RNA helicase</fullName>
        <ecNumber evidence="8">3.6.4.13</ecNumber>
    </recommendedName>
</protein>
<evidence type="ECO:0000259" key="13">
    <source>
        <dbReference type="PROSITE" id="PS51195"/>
    </source>
</evidence>
<name>A0A9W6ZFS3_9STRA</name>
<evidence type="ECO:0000259" key="11">
    <source>
        <dbReference type="PROSITE" id="PS51192"/>
    </source>
</evidence>
<comment type="catalytic activity">
    <reaction evidence="8">
        <text>ATP + H2O = ADP + phosphate + H(+)</text>
        <dbReference type="Rhea" id="RHEA:13065"/>
        <dbReference type="ChEBI" id="CHEBI:15377"/>
        <dbReference type="ChEBI" id="CHEBI:15378"/>
        <dbReference type="ChEBI" id="CHEBI:30616"/>
        <dbReference type="ChEBI" id="CHEBI:43474"/>
        <dbReference type="ChEBI" id="CHEBI:456216"/>
        <dbReference type="EC" id="3.6.4.13"/>
    </reaction>
</comment>
<dbReference type="Proteomes" id="UP001165122">
    <property type="component" value="Unassembled WGS sequence"/>
</dbReference>
<keyword evidence="9" id="KW-0175">Coiled coil</keyword>
<feature type="compositionally biased region" description="Acidic residues" evidence="10">
    <location>
        <begin position="692"/>
        <end position="710"/>
    </location>
</feature>
<dbReference type="Pfam" id="PF00270">
    <property type="entry name" value="DEAD"/>
    <property type="match status" value="1"/>
</dbReference>
<feature type="domain" description="DEAD-box RNA helicase Q" evidence="13">
    <location>
        <begin position="51"/>
        <end position="79"/>
    </location>
</feature>
<accession>A0A9W6ZFS3</accession>
<reference evidence="15" key="1">
    <citation type="journal article" date="2023" name="Commun. Biol.">
        <title>Genome analysis of Parmales, the sister group of diatoms, reveals the evolutionary specialization of diatoms from phago-mixotrophs to photoautotrophs.</title>
        <authorList>
            <person name="Ban H."/>
            <person name="Sato S."/>
            <person name="Yoshikawa S."/>
            <person name="Yamada K."/>
            <person name="Nakamura Y."/>
            <person name="Ichinomiya M."/>
            <person name="Sato N."/>
            <person name="Blanc-Mathieu R."/>
            <person name="Endo H."/>
            <person name="Kuwata A."/>
            <person name="Ogata H."/>
        </authorList>
    </citation>
    <scope>NUCLEOTIDE SEQUENCE [LARGE SCALE GENOMIC DNA]</scope>
    <source>
        <strain evidence="15">NIES 3700</strain>
    </source>
</reference>
<keyword evidence="3 7" id="KW-0347">Helicase</keyword>
<dbReference type="Gene3D" id="3.40.50.300">
    <property type="entry name" value="P-loop containing nucleotide triphosphate hydrolases"/>
    <property type="match status" value="2"/>
</dbReference>
<evidence type="ECO:0000256" key="5">
    <source>
        <dbReference type="ARBA" id="ARBA00022884"/>
    </source>
</evidence>
<feature type="compositionally biased region" description="Basic and acidic residues" evidence="10">
    <location>
        <begin position="638"/>
        <end position="650"/>
    </location>
</feature>
<keyword evidence="4 7" id="KW-0067">ATP-binding</keyword>
<evidence type="ECO:0000256" key="1">
    <source>
        <dbReference type="ARBA" id="ARBA00022741"/>
    </source>
</evidence>
<comment type="function">
    <text evidence="8">RNA helicase.</text>
</comment>
<dbReference type="InterPro" id="IPR027417">
    <property type="entry name" value="P-loop_NTPase"/>
</dbReference>
<evidence type="ECO:0000256" key="8">
    <source>
        <dbReference type="RuleBase" id="RU365068"/>
    </source>
</evidence>
<dbReference type="InterPro" id="IPR025313">
    <property type="entry name" value="SPB4-like_CTE"/>
</dbReference>
<sequence length="723" mass="80922">MVKAKSKKIAAKLEDSSATEAKHEKIRHQITSLISTITSTTPPRGTLLPPSPFTSFPLSSYTLSALKKGGFTKGTKIQSATLGHCLGGRDVLAAAKTGSGKTLAYVIPLIELLFRTSWGSGDGLGGLILSPTRELAVQIFEVLRIVGSNHSLSAGLITGGKKEFLQEQSSVTRANILVCTPGRLLQHFEQTPDFTADNLQILVLDEADRILDLGFSTQLNRILDYLPSERQTLLFSATQTKSVKDLGRLSLNRPEYVSVDEEESHCTPIELEQTYLTCALGDKLNVLYSFIKSHLKKKTIIFLSSCSQVRFINHIFKSLQPGTPVMALHGKVKQKKRTHIYFEFLEKPSAVLLCTDVASRGLDFPNVDWVIQLDAPEDKQTYIHRVGRTARNGKSGKSLLILLENELKFLEELGTEIPIKKVNVNPTKTLTVNKRASSLVASDVEVNSMAKKAFTSYVKGYNLMPNKDVFDVSSLDLEGYAKSLGLGKQPSVRFLREGGGREENREKKNKSRKLERLKETIKLEKMKKRLGVKEKEEVESEEDNFLEVKRKHDWENEEEEEDAGLVFERRGKKKKTEKKQKILEDGTSIARNKKTTFDDDGNAVDDNVTFEVDTRVGVEEVEDGADEYVKKVKEKLEKVKDRDREDERERIRRKRIKDRGLEERERKGGGEEEEKKKREESEDDSSSSSDSSDSDDDSDSSDLDSDDDDDALAKAEAEALAGI</sequence>
<dbReference type="InterPro" id="IPR000629">
    <property type="entry name" value="RNA-helicase_DEAD-box_CS"/>
</dbReference>
<organism evidence="14 15">
    <name type="scientific">Triparma laevis f. longispina</name>
    <dbReference type="NCBI Taxonomy" id="1714387"/>
    <lineage>
        <taxon>Eukaryota</taxon>
        <taxon>Sar</taxon>
        <taxon>Stramenopiles</taxon>
        <taxon>Ochrophyta</taxon>
        <taxon>Bolidophyceae</taxon>
        <taxon>Parmales</taxon>
        <taxon>Triparmaceae</taxon>
        <taxon>Triparma</taxon>
    </lineage>
</organism>
<comment type="similarity">
    <text evidence="7">Belongs to the DEAD box helicase family.</text>
</comment>
<dbReference type="GO" id="GO:0005524">
    <property type="term" value="F:ATP binding"/>
    <property type="evidence" value="ECO:0007669"/>
    <property type="project" value="UniProtKB-UniRule"/>
</dbReference>
<dbReference type="EC" id="3.6.4.13" evidence="8"/>
<dbReference type="EMBL" id="BRXW01000388">
    <property type="protein sequence ID" value="GMH49560.1"/>
    <property type="molecule type" value="Genomic_DNA"/>
</dbReference>
<evidence type="ECO:0000259" key="12">
    <source>
        <dbReference type="PROSITE" id="PS51194"/>
    </source>
</evidence>
<evidence type="ECO:0000256" key="9">
    <source>
        <dbReference type="SAM" id="Coils"/>
    </source>
</evidence>
<evidence type="ECO:0000256" key="2">
    <source>
        <dbReference type="ARBA" id="ARBA00022801"/>
    </source>
</evidence>
<dbReference type="InterPro" id="IPR014001">
    <property type="entry name" value="Helicase_ATP-bd"/>
</dbReference>
<dbReference type="Pfam" id="PF13959">
    <property type="entry name" value="CTE_SPB4"/>
    <property type="match status" value="1"/>
</dbReference>
<evidence type="ECO:0000256" key="4">
    <source>
        <dbReference type="ARBA" id="ARBA00022840"/>
    </source>
</evidence>
<evidence type="ECO:0000256" key="7">
    <source>
        <dbReference type="RuleBase" id="RU000492"/>
    </source>
</evidence>
<dbReference type="SMART" id="SM00490">
    <property type="entry name" value="HELICc"/>
    <property type="match status" value="1"/>
</dbReference>
<comment type="caution">
    <text evidence="14">The sequence shown here is derived from an EMBL/GenBank/DDBJ whole genome shotgun (WGS) entry which is preliminary data.</text>
</comment>
<keyword evidence="15" id="KW-1185">Reference proteome</keyword>
<dbReference type="Pfam" id="PF00271">
    <property type="entry name" value="Helicase_C"/>
    <property type="match status" value="1"/>
</dbReference>
<dbReference type="SUPFAM" id="SSF52540">
    <property type="entry name" value="P-loop containing nucleoside triphosphate hydrolases"/>
    <property type="match status" value="1"/>
</dbReference>
<dbReference type="CDD" id="cd17941">
    <property type="entry name" value="DEADc_DDX10"/>
    <property type="match status" value="1"/>
</dbReference>
<feature type="domain" description="Helicase ATP-binding" evidence="11">
    <location>
        <begin position="82"/>
        <end position="257"/>
    </location>
</feature>
<dbReference type="OrthoDB" id="10259640at2759"/>
<dbReference type="GO" id="GO:0003723">
    <property type="term" value="F:RNA binding"/>
    <property type="evidence" value="ECO:0007669"/>
    <property type="project" value="UniProtKB-UniRule"/>
</dbReference>
<dbReference type="CDD" id="cd18787">
    <property type="entry name" value="SF2_C_DEAD"/>
    <property type="match status" value="1"/>
</dbReference>
<keyword evidence="2 7" id="KW-0378">Hydrolase</keyword>
<proteinExistence type="inferred from homology"/>
<evidence type="ECO:0000313" key="14">
    <source>
        <dbReference type="EMBL" id="GMH49560.1"/>
    </source>
</evidence>
<dbReference type="SMART" id="SM01178">
    <property type="entry name" value="DUF4217"/>
    <property type="match status" value="1"/>
</dbReference>
<keyword evidence="5 8" id="KW-0694">RNA-binding</keyword>
<evidence type="ECO:0000313" key="15">
    <source>
        <dbReference type="Proteomes" id="UP001165122"/>
    </source>
</evidence>
<feature type="domain" description="Helicase C-terminal" evidence="12">
    <location>
        <begin position="283"/>
        <end position="433"/>
    </location>
</feature>
<dbReference type="PROSITE" id="PS00039">
    <property type="entry name" value="DEAD_ATP_HELICASE"/>
    <property type="match status" value="1"/>
</dbReference>
<evidence type="ECO:0000256" key="10">
    <source>
        <dbReference type="SAM" id="MobiDB-lite"/>
    </source>
</evidence>
<dbReference type="PROSITE" id="PS51194">
    <property type="entry name" value="HELICASE_CTER"/>
    <property type="match status" value="1"/>
</dbReference>
<feature type="region of interest" description="Disordered" evidence="10">
    <location>
        <begin position="560"/>
        <end position="581"/>
    </location>
</feature>
<dbReference type="InterPro" id="IPR011545">
    <property type="entry name" value="DEAD/DEAH_box_helicase_dom"/>
</dbReference>
<feature type="region of interest" description="Disordered" evidence="10">
    <location>
        <begin position="638"/>
        <end position="723"/>
    </location>
</feature>
<feature type="short sequence motif" description="Q motif" evidence="6">
    <location>
        <begin position="51"/>
        <end position="79"/>
    </location>
</feature>
<comment type="domain">
    <text evidence="8">The Q motif is unique to and characteristic of the DEAD box family of RNA helicases and controls ATP binding and hydrolysis.</text>
</comment>
<dbReference type="GO" id="GO:0003724">
    <property type="term" value="F:RNA helicase activity"/>
    <property type="evidence" value="ECO:0007669"/>
    <property type="project" value="UniProtKB-EC"/>
</dbReference>